<dbReference type="InterPro" id="IPR036236">
    <property type="entry name" value="Znf_C2H2_sf"/>
</dbReference>
<feature type="compositionally biased region" description="Basic and acidic residues" evidence="6">
    <location>
        <begin position="446"/>
        <end position="461"/>
    </location>
</feature>
<dbReference type="FunFam" id="3.30.160.60:FF:002343">
    <property type="entry name" value="Zinc finger protein 33A"/>
    <property type="match status" value="1"/>
</dbReference>
<feature type="compositionally biased region" description="Basic and acidic residues" evidence="6">
    <location>
        <begin position="933"/>
        <end position="946"/>
    </location>
</feature>
<dbReference type="InterPro" id="IPR050758">
    <property type="entry name" value="Znf_C2H2-type"/>
</dbReference>
<dbReference type="PANTHER" id="PTHR23234">
    <property type="entry name" value="ZNF44 PROTEIN"/>
    <property type="match status" value="1"/>
</dbReference>
<feature type="region of interest" description="Disordered" evidence="6">
    <location>
        <begin position="394"/>
        <end position="461"/>
    </location>
</feature>
<dbReference type="PANTHER" id="PTHR23234:SF10">
    <property type="entry name" value="RIKEN CDNA 6720489N17 GENE-RELATED"/>
    <property type="match status" value="1"/>
</dbReference>
<dbReference type="FunFam" id="3.30.160.60:FF:000202">
    <property type="entry name" value="Zinc finger protein 574"/>
    <property type="match status" value="1"/>
</dbReference>
<feature type="domain" description="C2H2-type" evidence="7">
    <location>
        <begin position="498"/>
        <end position="526"/>
    </location>
</feature>
<evidence type="ECO:0000256" key="6">
    <source>
        <dbReference type="SAM" id="MobiDB-lite"/>
    </source>
</evidence>
<dbReference type="Pfam" id="PF13912">
    <property type="entry name" value="zf-C2H2_6"/>
    <property type="match status" value="1"/>
</dbReference>
<proteinExistence type="predicted"/>
<dbReference type="GO" id="GO:0032502">
    <property type="term" value="P:developmental process"/>
    <property type="evidence" value="ECO:0007669"/>
    <property type="project" value="UniProtKB-ARBA"/>
</dbReference>
<gene>
    <name evidence="8" type="ORF">CGI_10025289</name>
</gene>
<evidence type="ECO:0000256" key="4">
    <source>
        <dbReference type="ARBA" id="ARBA00022833"/>
    </source>
</evidence>
<evidence type="ECO:0000259" key="7">
    <source>
        <dbReference type="PROSITE" id="PS50157"/>
    </source>
</evidence>
<feature type="region of interest" description="Disordered" evidence="6">
    <location>
        <begin position="873"/>
        <end position="983"/>
    </location>
</feature>
<feature type="domain" description="C2H2-type" evidence="7">
    <location>
        <begin position="471"/>
        <end position="498"/>
    </location>
</feature>
<dbReference type="GO" id="GO:0008270">
    <property type="term" value="F:zinc ion binding"/>
    <property type="evidence" value="ECO:0007669"/>
    <property type="project" value="UniProtKB-KW"/>
</dbReference>
<feature type="domain" description="C2H2-type" evidence="7">
    <location>
        <begin position="582"/>
        <end position="609"/>
    </location>
</feature>
<accession>K1RHK2</accession>
<sequence>MISYFRLSPKGEPEKAKPHEFEKFHFALTGFPAGSRSTSIFSPTISENPGMMDTVLGRTMGVLKHDVTMVTDMIDKYKGRTLPESNLPRNISSDGNVKNESYGCRHCQEKFSTLLGLQQHIVCDHTEELRTELNQYTQKKSIRPKQDSGAIHPKKRKILEAVQASQKDHSSKGRESREESSMNGFRGNIKDKVKDLHSCDDDEDDDDDDDEDRLVISTSPALLDTASNSPAPEDEFMSYTHKKLKRKNYLETKGELKQEDDIEKEYEKIIDKAKREIDQENHEIREKLKKTELLYTASKFQGHVPPETAKPKEFVNAKPGPPYSEAPPSIPQQENGIPYPPMTMNPGTQHPMYPAINMNMYGNFAMPMNFPPHPMMYMNSGMFMPPMTSSQQNGSFIPQVNVMPSSPLPSRVAQVSSPKMSPQRQASPKTEKTKAPRTQNPNRRNRNVERKGSLSDEKSHSDEKSEVVEIYECKVCSRKFSQVGNFHNHMKLHNEKSCSCGICKVEFSDSYELQRHMRTTHTGSMPYKCNECDREFSQYNNLRRHLRVHSGKSYKCHICGRSFNEVFYLEMHIGSHTGERTYKCGVCNLTFRDNAELQRHVKTHSADELHTCDVCGKSFSKACVLRQHKKMHLGVRPYKCNICEKAFIHRHHLTIHMRMHNTSKPYTCKFCHREFTQTSHLYKHIEKQHEEEIGKAVDLNAKNGKKGIPSAAEIEELFCKIQSPSNSSSASVDSGNVDNLVRPRSDSNVSQADSAISLPRSNVSQISVDTPPPVEYSSTPQYSPISSASSQCDNEVRSITPTIEVLTKSSSQSVPSTETSSTMDTMSHPDTQENPIRNPMQNKKEVTIPDDKIITHFNPTQIQDTCMKTENYGISPDVGRITDTDLSSQDCRLGRKDSSLKSASSPCSSVSSDSAVGISDQASPPENILSPEAIKKEKLGVGEEKPKKRRRRRKKAEMDSQSIPKPDTVHSASPNTQVPNPPMVMPNITSDVQQMYLMQMQQLQGLHMAMFANAMAGQAYPNAQGTKANIPVTTMPGTPPPAPFGFGNPMNMFMKTSQPQAFSPLVPPGRFQTPSGETPAPIDLSVDK</sequence>
<feature type="region of interest" description="Disordered" evidence="6">
    <location>
        <begin position="724"/>
        <end position="842"/>
    </location>
</feature>
<feature type="compositionally biased region" description="Low complexity" evidence="6">
    <location>
        <begin position="900"/>
        <end position="914"/>
    </location>
</feature>
<evidence type="ECO:0000256" key="1">
    <source>
        <dbReference type="ARBA" id="ARBA00022723"/>
    </source>
</evidence>
<keyword evidence="3" id="KW-0863">Zinc-finger</keyword>
<dbReference type="Pfam" id="PF00096">
    <property type="entry name" value="zf-C2H2"/>
    <property type="match status" value="6"/>
</dbReference>
<feature type="compositionally biased region" description="Polar residues" evidence="6">
    <location>
        <begin position="776"/>
        <end position="801"/>
    </location>
</feature>
<dbReference type="HOGENOM" id="CLU_285014_0_0_1"/>
<keyword evidence="2" id="KW-0677">Repeat</keyword>
<feature type="compositionally biased region" description="Polar residues" evidence="6">
    <location>
        <begin position="746"/>
        <end position="768"/>
    </location>
</feature>
<feature type="compositionally biased region" description="Polar residues" evidence="6">
    <location>
        <begin position="413"/>
        <end position="428"/>
    </location>
</feature>
<feature type="compositionally biased region" description="Low complexity" evidence="6">
    <location>
        <begin position="724"/>
        <end position="734"/>
    </location>
</feature>
<feature type="region of interest" description="Disordered" evidence="6">
    <location>
        <begin position="161"/>
        <end position="234"/>
    </location>
</feature>
<name>K1RHK2_MAGGI</name>
<feature type="compositionally biased region" description="Polar residues" evidence="6">
    <location>
        <begin position="828"/>
        <end position="841"/>
    </location>
</feature>
<feature type="domain" description="C2H2-type" evidence="7">
    <location>
        <begin position="102"/>
        <end position="130"/>
    </location>
</feature>
<keyword evidence="4" id="KW-0862">Zinc</keyword>
<organism evidence="8">
    <name type="scientific">Magallana gigas</name>
    <name type="common">Pacific oyster</name>
    <name type="synonym">Crassostrea gigas</name>
    <dbReference type="NCBI Taxonomy" id="29159"/>
    <lineage>
        <taxon>Eukaryota</taxon>
        <taxon>Metazoa</taxon>
        <taxon>Spiralia</taxon>
        <taxon>Lophotrochozoa</taxon>
        <taxon>Mollusca</taxon>
        <taxon>Bivalvia</taxon>
        <taxon>Autobranchia</taxon>
        <taxon>Pteriomorphia</taxon>
        <taxon>Ostreida</taxon>
        <taxon>Ostreoidea</taxon>
        <taxon>Ostreidae</taxon>
        <taxon>Magallana</taxon>
    </lineage>
</organism>
<feature type="compositionally biased region" description="Acidic residues" evidence="6">
    <location>
        <begin position="200"/>
        <end position="212"/>
    </location>
</feature>
<feature type="compositionally biased region" description="Basic and acidic residues" evidence="6">
    <location>
        <begin position="188"/>
        <end position="199"/>
    </location>
</feature>
<dbReference type="SUPFAM" id="SSF57667">
    <property type="entry name" value="beta-beta-alpha zinc fingers"/>
    <property type="match status" value="5"/>
</dbReference>
<dbReference type="Gene3D" id="3.30.160.60">
    <property type="entry name" value="Classic Zinc Finger"/>
    <property type="match status" value="9"/>
</dbReference>
<feature type="compositionally biased region" description="Polar residues" evidence="6">
    <location>
        <begin position="394"/>
        <end position="404"/>
    </location>
</feature>
<feature type="compositionally biased region" description="Low complexity" evidence="6">
    <location>
        <begin position="807"/>
        <end position="826"/>
    </location>
</feature>
<feature type="domain" description="C2H2-type" evidence="7">
    <location>
        <begin position="638"/>
        <end position="665"/>
    </location>
</feature>
<dbReference type="AlphaFoldDB" id="K1RHK2"/>
<dbReference type="SMART" id="SM00355">
    <property type="entry name" value="ZnF_C2H2"/>
    <property type="match status" value="9"/>
</dbReference>
<feature type="domain" description="C2H2-type" evidence="7">
    <location>
        <begin position="666"/>
        <end position="694"/>
    </location>
</feature>
<dbReference type="InParanoid" id="K1RHK2"/>
<dbReference type="FunFam" id="3.30.160.60:FF:000624">
    <property type="entry name" value="zinc finger protein 697"/>
    <property type="match status" value="1"/>
</dbReference>
<evidence type="ECO:0000256" key="5">
    <source>
        <dbReference type="SAM" id="Coils"/>
    </source>
</evidence>
<evidence type="ECO:0000256" key="3">
    <source>
        <dbReference type="ARBA" id="ARBA00022771"/>
    </source>
</evidence>
<feature type="coiled-coil region" evidence="5">
    <location>
        <begin position="256"/>
        <end position="294"/>
    </location>
</feature>
<protein>
    <submittedName>
        <fullName evidence="8">Zinc finger protein 26</fullName>
    </submittedName>
</protein>
<keyword evidence="1" id="KW-0479">Metal-binding</keyword>
<feature type="domain" description="C2H2-type" evidence="7">
    <location>
        <begin position="527"/>
        <end position="554"/>
    </location>
</feature>
<dbReference type="PROSITE" id="PS00028">
    <property type="entry name" value="ZINC_FINGER_C2H2_1"/>
    <property type="match status" value="9"/>
</dbReference>
<dbReference type="InterPro" id="IPR013087">
    <property type="entry name" value="Znf_C2H2_type"/>
</dbReference>
<feature type="domain" description="C2H2-type" evidence="7">
    <location>
        <begin position="554"/>
        <end position="581"/>
    </location>
</feature>
<keyword evidence="5" id="KW-0175">Coiled coil</keyword>
<feature type="compositionally biased region" description="Basic and acidic residues" evidence="6">
    <location>
        <begin position="166"/>
        <end position="180"/>
    </location>
</feature>
<reference evidence="8" key="1">
    <citation type="journal article" date="2012" name="Nature">
        <title>The oyster genome reveals stress adaptation and complexity of shell formation.</title>
        <authorList>
            <person name="Zhang G."/>
            <person name="Fang X."/>
            <person name="Guo X."/>
            <person name="Li L."/>
            <person name="Luo R."/>
            <person name="Xu F."/>
            <person name="Yang P."/>
            <person name="Zhang L."/>
            <person name="Wang X."/>
            <person name="Qi H."/>
            <person name="Xiong Z."/>
            <person name="Que H."/>
            <person name="Xie Y."/>
            <person name="Holland P.W."/>
            <person name="Paps J."/>
            <person name="Zhu Y."/>
            <person name="Wu F."/>
            <person name="Chen Y."/>
            <person name="Wang J."/>
            <person name="Peng C."/>
            <person name="Meng J."/>
            <person name="Yang L."/>
            <person name="Liu J."/>
            <person name="Wen B."/>
            <person name="Zhang N."/>
            <person name="Huang Z."/>
            <person name="Zhu Q."/>
            <person name="Feng Y."/>
            <person name="Mount A."/>
            <person name="Hedgecock D."/>
            <person name="Xu Z."/>
            <person name="Liu Y."/>
            <person name="Domazet-Loso T."/>
            <person name="Du Y."/>
            <person name="Sun X."/>
            <person name="Zhang S."/>
            <person name="Liu B."/>
            <person name="Cheng P."/>
            <person name="Jiang X."/>
            <person name="Li J."/>
            <person name="Fan D."/>
            <person name="Wang W."/>
            <person name="Fu W."/>
            <person name="Wang T."/>
            <person name="Wang B."/>
            <person name="Zhang J."/>
            <person name="Peng Z."/>
            <person name="Li Y."/>
            <person name="Li N."/>
            <person name="Wang J."/>
            <person name="Chen M."/>
            <person name="He Y."/>
            <person name="Tan F."/>
            <person name="Song X."/>
            <person name="Zheng Q."/>
            <person name="Huang R."/>
            <person name="Yang H."/>
            <person name="Du X."/>
            <person name="Chen L."/>
            <person name="Yang M."/>
            <person name="Gaffney P.M."/>
            <person name="Wang S."/>
            <person name="Luo L."/>
            <person name="She Z."/>
            <person name="Ming Y."/>
            <person name="Huang W."/>
            <person name="Zhang S."/>
            <person name="Huang B."/>
            <person name="Zhang Y."/>
            <person name="Qu T."/>
            <person name="Ni P."/>
            <person name="Miao G."/>
            <person name="Wang J."/>
            <person name="Wang Q."/>
            <person name="Steinberg C.E."/>
            <person name="Wang H."/>
            <person name="Li N."/>
            <person name="Qian L."/>
            <person name="Zhang G."/>
            <person name="Li Y."/>
            <person name="Yang H."/>
            <person name="Liu X."/>
            <person name="Wang J."/>
            <person name="Yin Y."/>
            <person name="Wang J."/>
        </authorList>
    </citation>
    <scope>NUCLEOTIDE SEQUENCE [LARGE SCALE GENOMIC DNA]</scope>
    <source>
        <strain evidence="8">05x7-T-G4-1.051#20</strain>
    </source>
</reference>
<evidence type="ECO:0000256" key="2">
    <source>
        <dbReference type="ARBA" id="ARBA00022737"/>
    </source>
</evidence>
<evidence type="ECO:0000313" key="8">
    <source>
        <dbReference type="EMBL" id="EKC40990.1"/>
    </source>
</evidence>
<feature type="compositionally biased region" description="Polar residues" evidence="6">
    <location>
        <begin position="216"/>
        <end position="230"/>
    </location>
</feature>
<feature type="region of interest" description="Disordered" evidence="6">
    <location>
        <begin position="1067"/>
        <end position="1088"/>
    </location>
</feature>
<dbReference type="PROSITE" id="PS50157">
    <property type="entry name" value="ZINC_FINGER_C2H2_2"/>
    <property type="match status" value="9"/>
</dbReference>
<dbReference type="EMBL" id="JH823218">
    <property type="protein sequence ID" value="EKC40990.1"/>
    <property type="molecule type" value="Genomic_DNA"/>
</dbReference>
<feature type="domain" description="C2H2-type" evidence="7">
    <location>
        <begin position="610"/>
        <end position="637"/>
    </location>
</feature>